<evidence type="ECO:0000313" key="3">
    <source>
        <dbReference type="Proteomes" id="UP000027920"/>
    </source>
</evidence>
<dbReference type="EMBL" id="AMGV01000002">
    <property type="protein sequence ID" value="KEF60991.1"/>
    <property type="molecule type" value="Genomic_DNA"/>
</dbReference>
<evidence type="ECO:0000256" key="1">
    <source>
        <dbReference type="ARBA" id="ARBA00023002"/>
    </source>
</evidence>
<dbReference type="GO" id="GO:0050660">
    <property type="term" value="F:flavin adenine dinucleotide binding"/>
    <property type="evidence" value="ECO:0007669"/>
    <property type="project" value="TreeGrafter"/>
</dbReference>
<dbReference type="InterPro" id="IPR050982">
    <property type="entry name" value="Auxin_biosynth/cation_transpt"/>
</dbReference>
<evidence type="ECO:0000313" key="2">
    <source>
        <dbReference type="EMBL" id="KEF60991.1"/>
    </source>
</evidence>
<dbReference type="OrthoDB" id="74360at2759"/>
<dbReference type="HOGENOM" id="CLU_015676_3_0_1"/>
<protein>
    <recommendedName>
        <fullName evidence="4">FAD/NAD(P)-binding domain-containing protein</fullName>
    </recommendedName>
</protein>
<dbReference type="Pfam" id="PF13738">
    <property type="entry name" value="Pyr_redox_3"/>
    <property type="match status" value="1"/>
</dbReference>
<evidence type="ECO:0008006" key="4">
    <source>
        <dbReference type="Google" id="ProtNLM"/>
    </source>
</evidence>
<dbReference type="RefSeq" id="XP_013263581.1">
    <property type="nucleotide sequence ID" value="XM_013408127.1"/>
</dbReference>
<name>A0A072PM82_9EURO</name>
<comment type="caution">
    <text evidence="2">The sequence shown here is derived from an EMBL/GenBank/DDBJ whole genome shotgun (WGS) entry which is preliminary data.</text>
</comment>
<dbReference type="GeneID" id="25277497"/>
<dbReference type="InterPro" id="IPR036188">
    <property type="entry name" value="FAD/NAD-bd_sf"/>
</dbReference>
<sequence>MGSNEISYQESRVPLSALRTTLSRNPIPDDVDHEAVVAHICGRLTNLDTSDFTTEAQWRDIVGLTGSIRTIQGPQNIVEVWTKLSSAQNATDFDPIAGSTSAIRFGSVAWIEARIDFRIPTKGSLPGRKCSGILRIVPNSSREWKIWIMVTILEQLDGCGSVDVLVQLSPEESLRQRAENGADSGVDLFDCVVAGGGQAGLCTAGRLKALGVSYAVLERNNEVGGNWLNRYQSFRLHTSKESSEMPFGRIFAKDEPYFLNGRRLAAGYKRYVERYGINIWLSTVLEKADWDESAQLWILDLQQKQSGHSTSDEAQQNFKRRQIRARHLVFAIGSGGQIPKVPFIPNREAFNGELLHSVDYSVATQWKAKRGVVIGSANSGQDVAMDMVAAGLSAVTVVQRTPTMILPLPTYKAIFDRVYNDQSDLNLSDKLFLSMPLNVEQAFAMEVVRQLADAMPEYWQALEKSSFVVNRYPDLIHILYERQGGHYFDVGAVKKIADGSIQTKLGSIESFTPTGLLFKDGSTLDADVIILATGFEGSMRAAATKIVGAEIGSRLDEYMGVDAEGELRGYAKPMAGQKNVWYIGSFIGLSRYYSRFLALQIKVDLQAQ</sequence>
<proteinExistence type="predicted"/>
<dbReference type="Gene3D" id="3.50.50.60">
    <property type="entry name" value="FAD/NAD(P)-binding domain"/>
    <property type="match status" value="2"/>
</dbReference>
<gene>
    <name evidence="2" type="ORF">A1O9_02555</name>
</gene>
<accession>A0A072PM82</accession>
<keyword evidence="1" id="KW-0560">Oxidoreductase</keyword>
<keyword evidence="3" id="KW-1185">Reference proteome</keyword>
<dbReference type="GO" id="GO:0004497">
    <property type="term" value="F:monooxygenase activity"/>
    <property type="evidence" value="ECO:0007669"/>
    <property type="project" value="TreeGrafter"/>
</dbReference>
<dbReference type="VEuPathDB" id="FungiDB:A1O9_02555"/>
<organism evidence="2 3">
    <name type="scientific">Exophiala aquamarina CBS 119918</name>
    <dbReference type="NCBI Taxonomy" id="1182545"/>
    <lineage>
        <taxon>Eukaryota</taxon>
        <taxon>Fungi</taxon>
        <taxon>Dikarya</taxon>
        <taxon>Ascomycota</taxon>
        <taxon>Pezizomycotina</taxon>
        <taxon>Eurotiomycetes</taxon>
        <taxon>Chaetothyriomycetidae</taxon>
        <taxon>Chaetothyriales</taxon>
        <taxon>Herpotrichiellaceae</taxon>
        <taxon>Exophiala</taxon>
    </lineage>
</organism>
<dbReference type="PANTHER" id="PTHR43539:SF68">
    <property type="entry name" value="FLAVIN-BINDING MONOOXYGENASE-LIKE PROTEIN (AFU_ORTHOLOGUE AFUA_4G09220)"/>
    <property type="match status" value="1"/>
</dbReference>
<dbReference type="Proteomes" id="UP000027920">
    <property type="component" value="Unassembled WGS sequence"/>
</dbReference>
<dbReference type="AlphaFoldDB" id="A0A072PM82"/>
<dbReference type="SUPFAM" id="SSF51905">
    <property type="entry name" value="FAD/NAD(P)-binding domain"/>
    <property type="match status" value="2"/>
</dbReference>
<dbReference type="PANTHER" id="PTHR43539">
    <property type="entry name" value="FLAVIN-BINDING MONOOXYGENASE-LIKE PROTEIN (AFU_ORTHOLOGUE AFUA_4G09220)"/>
    <property type="match status" value="1"/>
</dbReference>
<reference evidence="2 3" key="1">
    <citation type="submission" date="2013-03" db="EMBL/GenBank/DDBJ databases">
        <title>The Genome Sequence of Exophiala aquamarina CBS 119918.</title>
        <authorList>
            <consortium name="The Broad Institute Genomics Platform"/>
            <person name="Cuomo C."/>
            <person name="de Hoog S."/>
            <person name="Gorbushina A."/>
            <person name="Walker B."/>
            <person name="Young S.K."/>
            <person name="Zeng Q."/>
            <person name="Gargeya S."/>
            <person name="Fitzgerald M."/>
            <person name="Haas B."/>
            <person name="Abouelleil A."/>
            <person name="Allen A.W."/>
            <person name="Alvarado L."/>
            <person name="Arachchi H.M."/>
            <person name="Berlin A.M."/>
            <person name="Chapman S.B."/>
            <person name="Gainer-Dewar J."/>
            <person name="Goldberg J."/>
            <person name="Griggs A."/>
            <person name="Gujja S."/>
            <person name="Hansen M."/>
            <person name="Howarth C."/>
            <person name="Imamovic A."/>
            <person name="Ireland A."/>
            <person name="Larimer J."/>
            <person name="McCowan C."/>
            <person name="Murphy C."/>
            <person name="Pearson M."/>
            <person name="Poon T.W."/>
            <person name="Priest M."/>
            <person name="Roberts A."/>
            <person name="Saif S."/>
            <person name="Shea T."/>
            <person name="Sisk P."/>
            <person name="Sykes S."/>
            <person name="Wortman J."/>
            <person name="Nusbaum C."/>
            <person name="Birren B."/>
        </authorList>
    </citation>
    <scope>NUCLEOTIDE SEQUENCE [LARGE SCALE GENOMIC DNA]</scope>
    <source>
        <strain evidence="2 3">CBS 119918</strain>
    </source>
</reference>